<dbReference type="Proteomes" id="UP000184364">
    <property type="component" value="Unassembled WGS sequence"/>
</dbReference>
<dbReference type="GO" id="GO:0005829">
    <property type="term" value="C:cytosol"/>
    <property type="evidence" value="ECO:0007669"/>
    <property type="project" value="TreeGrafter"/>
</dbReference>
<organism evidence="17 18">
    <name type="scientific">Chryseobacterium polytrichastri</name>
    <dbReference type="NCBI Taxonomy" id="1302687"/>
    <lineage>
        <taxon>Bacteria</taxon>
        <taxon>Pseudomonadati</taxon>
        <taxon>Bacteroidota</taxon>
        <taxon>Flavobacteriia</taxon>
        <taxon>Flavobacteriales</taxon>
        <taxon>Weeksellaceae</taxon>
        <taxon>Chryseobacterium group</taxon>
        <taxon>Chryseobacterium</taxon>
    </lineage>
</organism>
<dbReference type="InterPro" id="IPR027417">
    <property type="entry name" value="P-loop_NTPase"/>
</dbReference>
<protein>
    <recommendedName>
        <fullName evidence="13">Protein translocase subunit SecA</fullName>
        <ecNumber evidence="13">7.4.2.8</ecNumber>
    </recommendedName>
</protein>
<keyword evidence="11 13" id="KW-0811">Translocation</keyword>
<dbReference type="HAMAP" id="MF_01382">
    <property type="entry name" value="SecA"/>
    <property type="match status" value="1"/>
</dbReference>
<accession>A0A1M6Z9H6</accession>
<dbReference type="NCBIfam" id="NF009536">
    <property type="entry name" value="PRK12901.1"/>
    <property type="match status" value="1"/>
</dbReference>
<feature type="binding site" evidence="13">
    <location>
        <position position="693"/>
    </location>
    <ligand>
        <name>ATP</name>
        <dbReference type="ChEBI" id="CHEBI:30616"/>
    </ligand>
</feature>
<dbReference type="InterPro" id="IPR011116">
    <property type="entry name" value="SecA_Wing/Scaffold"/>
</dbReference>
<feature type="domain" description="Helicase C-terminal" evidence="15">
    <location>
        <begin position="615"/>
        <end position="787"/>
    </location>
</feature>
<dbReference type="SMART" id="SM00958">
    <property type="entry name" value="SecA_PP_bind"/>
    <property type="match status" value="1"/>
</dbReference>
<dbReference type="GO" id="GO:0065002">
    <property type="term" value="P:intracellular protein transmembrane transport"/>
    <property type="evidence" value="ECO:0007669"/>
    <property type="project" value="UniProtKB-UniRule"/>
</dbReference>
<dbReference type="SMART" id="SM00957">
    <property type="entry name" value="SecA_DEAD"/>
    <property type="match status" value="1"/>
</dbReference>
<dbReference type="InterPro" id="IPR020937">
    <property type="entry name" value="SecA_CS"/>
</dbReference>
<name>A0A1M6Z9H6_9FLAO</name>
<dbReference type="Pfam" id="PF01043">
    <property type="entry name" value="SecA_PP_bind"/>
    <property type="match status" value="1"/>
</dbReference>
<dbReference type="GO" id="GO:0043952">
    <property type="term" value="P:protein transport by the Sec complex"/>
    <property type="evidence" value="ECO:0007669"/>
    <property type="project" value="TreeGrafter"/>
</dbReference>
<feature type="binding site" evidence="13">
    <location>
        <position position="177"/>
    </location>
    <ligand>
        <name>ATP</name>
        <dbReference type="ChEBI" id="CHEBI:30616"/>
    </ligand>
</feature>
<evidence type="ECO:0000256" key="1">
    <source>
        <dbReference type="ARBA" id="ARBA00004496"/>
    </source>
</evidence>
<dbReference type="Gene3D" id="3.40.50.300">
    <property type="entry name" value="P-loop containing nucleotide triphosphate hydrolases"/>
    <property type="match status" value="3"/>
</dbReference>
<keyword evidence="5 13" id="KW-0963">Cytoplasm</keyword>
<evidence type="ECO:0000256" key="6">
    <source>
        <dbReference type="ARBA" id="ARBA00022519"/>
    </source>
</evidence>
<evidence type="ECO:0000256" key="10">
    <source>
        <dbReference type="ARBA" id="ARBA00022967"/>
    </source>
</evidence>
<dbReference type="InterPro" id="IPR001650">
    <property type="entry name" value="Helicase_C-like"/>
</dbReference>
<dbReference type="Pfam" id="PF21090">
    <property type="entry name" value="P-loop_SecA"/>
    <property type="match status" value="1"/>
</dbReference>
<dbReference type="PANTHER" id="PTHR30612">
    <property type="entry name" value="SECA INNER MEMBRANE COMPONENT OF SEC PROTEIN SECRETION SYSTEM"/>
    <property type="match status" value="1"/>
</dbReference>
<keyword evidence="9 13" id="KW-0653">Protein transport</keyword>
<dbReference type="Gene3D" id="1.10.3060.10">
    <property type="entry name" value="Helical scaffold and wing domains of SecA"/>
    <property type="match status" value="1"/>
</dbReference>
<sequence>MSFLNKVLKGFLGDKKAQDLKEVKKVVTKIKAVEPNIQQLSDDGLREKTAEFKNKIKSATSTITAQIEQIKEQIKNSANVDEKEALFSQIESLKKDSYEIEEKVLSQVLPEAFALVKETARRWAQNGEIRVTATQLDRELAATKDFVEIQGDTAVWKNSWDAAGTPVVWDMVHYDVQFIGGVILHSGKIAEMATGEGKTLVGTLPIYLNALPERGVHVVTVNDYLAKRDSAWMGPLYQFHGMRIDCIDNHQPNSDGRRKAYNSDITYGTNNEFGFDYLRDNMVTSPSELVQRELNFAIVDEVDSVLVDDARTPLIISGPVPQGDRQEFDVLKPSIDRIVEVQKKTVSAIFNEAKKLIAAGNTKEGGFKLLQAYRGLPKNRQLIKFLSESGNRALLQKVEAQYMQDNNRDMPIVDKDLYFVIEEKNNQVDLTDKGVEYMSQGNSDQNFFVLPDIGTEIAEVEAKNLSKEEEFEAKERLFSDFAEKSERVHTMSQLLKAYTLFEKDDEYVVIDGEVKIVDEQTGRIMEGRRYSDGLHQAIEAKENVKIEAATQTFATVTLQNYFRMYNKLTGMTGTAETEAGELWEIYKLDVVVIPTNRPILRDDKQDLVFKTNREKYNAVIEEIEKLTAARRPVLVGTTSVEISQLLSKALQLRKIPHQVLNAKLHKKEAEIVAGAGQPGVVTIATNMAGRGTDIKLSKEVKEAGGLAIIGTERHDSRRVDRQLRGRAGRQGDPGSSQFYVSLEDNLMRLFGSERIAKMMDRMGHKDGEVIQHSMISKSIERAQKKVEENNFGTRKRLLEYDDVMNKQRDVIYKRRKNALFGDHLKYDITNMIFDVSNSIVTKGKANGSYKDFEFEVIKHFTMASPVSESDFSNKQIPELTDILFKAAQEDYSMKLNLLKEKSFPIIENVYQNQGSMFKMIQVPFTDGHKTMTIVADLKEAYDTKCESLINDFEKNITLSIIDENWKLHLREMDDLRRSSQGAVYEQKDPLVIYKQESFHLFSEMMDKLNKEIISFLYKGEIPA</sequence>
<feature type="domain" description="SecA family profile" evidence="16">
    <location>
        <begin position="5"/>
        <end position="771"/>
    </location>
</feature>
<dbReference type="FunFam" id="3.40.50.300:FF:000246">
    <property type="entry name" value="Preprotein translocase subunit SecA"/>
    <property type="match status" value="1"/>
</dbReference>
<evidence type="ECO:0000256" key="8">
    <source>
        <dbReference type="ARBA" id="ARBA00022840"/>
    </source>
</evidence>
<dbReference type="InterPro" id="IPR011115">
    <property type="entry name" value="SecA_DEAD"/>
</dbReference>
<dbReference type="FunFam" id="3.40.50.300:FF:000694">
    <property type="entry name" value="Preprotein translocase subunit SecA"/>
    <property type="match status" value="1"/>
</dbReference>
<evidence type="ECO:0000313" key="17">
    <source>
        <dbReference type="EMBL" id="SHL27033.1"/>
    </source>
</evidence>
<dbReference type="InterPro" id="IPR036266">
    <property type="entry name" value="SecA_Wing/Scaffold_sf"/>
</dbReference>
<comment type="catalytic activity">
    <reaction evidence="13">
        <text>ATP + H2O + cellular proteinSide 1 = ADP + phosphate + cellular proteinSide 2.</text>
        <dbReference type="EC" id="7.4.2.8"/>
    </reaction>
</comment>
<comment type="function">
    <text evidence="13">Part of the Sec protein translocase complex. Interacts with the SecYEG preprotein conducting channel. Has a central role in coupling the hydrolysis of ATP to the transfer of proteins into and across the cell membrane, serving as an ATP-driven molecular motor driving the stepwise translocation of polypeptide chains across the membrane.</text>
</comment>
<evidence type="ECO:0000259" key="16">
    <source>
        <dbReference type="PROSITE" id="PS51196"/>
    </source>
</evidence>
<evidence type="ECO:0000313" key="18">
    <source>
        <dbReference type="Proteomes" id="UP000184364"/>
    </source>
</evidence>
<dbReference type="InterPro" id="IPR014018">
    <property type="entry name" value="SecA_motor_DEAD"/>
</dbReference>
<evidence type="ECO:0000256" key="7">
    <source>
        <dbReference type="ARBA" id="ARBA00022741"/>
    </source>
</evidence>
<evidence type="ECO:0000256" key="4">
    <source>
        <dbReference type="ARBA" id="ARBA00022475"/>
    </source>
</evidence>
<dbReference type="CDD" id="cd18803">
    <property type="entry name" value="SF2_C_secA"/>
    <property type="match status" value="1"/>
</dbReference>
<feature type="domain" description="Helicase ATP-binding" evidence="14">
    <location>
        <begin position="179"/>
        <end position="338"/>
    </location>
</feature>
<dbReference type="Pfam" id="PF07516">
    <property type="entry name" value="SecA_SW"/>
    <property type="match status" value="1"/>
</dbReference>
<dbReference type="SUPFAM" id="SSF81886">
    <property type="entry name" value="Helical scaffold and wing domains of SecA"/>
    <property type="match status" value="1"/>
</dbReference>
<dbReference type="PRINTS" id="PR00906">
    <property type="entry name" value="SECA"/>
</dbReference>
<comment type="similarity">
    <text evidence="2 13">Belongs to the SecA family.</text>
</comment>
<dbReference type="GO" id="GO:0031522">
    <property type="term" value="C:cell envelope Sec protein transport complex"/>
    <property type="evidence" value="ECO:0007669"/>
    <property type="project" value="TreeGrafter"/>
</dbReference>
<dbReference type="SUPFAM" id="SSF52540">
    <property type="entry name" value="P-loop containing nucleoside triphosphate hydrolases"/>
    <property type="match status" value="2"/>
</dbReference>
<dbReference type="STRING" id="1302687.SAMN05444267_101514"/>
<evidence type="ECO:0000256" key="9">
    <source>
        <dbReference type="ARBA" id="ARBA00022927"/>
    </source>
</evidence>
<keyword evidence="4 13" id="KW-1003">Cell membrane</keyword>
<keyword evidence="8 13" id="KW-0067">ATP-binding</keyword>
<dbReference type="PROSITE" id="PS51196">
    <property type="entry name" value="SECA_MOTOR_DEAD"/>
    <property type="match status" value="1"/>
</dbReference>
<evidence type="ECO:0000256" key="5">
    <source>
        <dbReference type="ARBA" id="ARBA00022490"/>
    </source>
</evidence>
<keyword evidence="18" id="KW-1185">Reference proteome</keyword>
<dbReference type="InterPro" id="IPR011130">
    <property type="entry name" value="SecA_preprotein_X-link_dom"/>
</dbReference>
<gene>
    <name evidence="13" type="primary">secA</name>
    <name evidence="17" type="ORF">SAMN05444267_101514</name>
</gene>
<keyword evidence="12 13" id="KW-0472">Membrane</keyword>
<dbReference type="EMBL" id="FRAV01000015">
    <property type="protein sequence ID" value="SHL27033.1"/>
    <property type="molecule type" value="Genomic_DNA"/>
</dbReference>
<dbReference type="RefSeq" id="WP_073292922.1">
    <property type="nucleotide sequence ID" value="NZ_FRAV01000015.1"/>
</dbReference>
<dbReference type="InterPro" id="IPR000185">
    <property type="entry name" value="SecA"/>
</dbReference>
<dbReference type="GO" id="GO:0005886">
    <property type="term" value="C:plasma membrane"/>
    <property type="evidence" value="ECO:0007669"/>
    <property type="project" value="UniProtKB-SubCell"/>
</dbReference>
<dbReference type="GO" id="GO:0017038">
    <property type="term" value="P:protein import"/>
    <property type="evidence" value="ECO:0007669"/>
    <property type="project" value="InterPro"/>
</dbReference>
<dbReference type="EC" id="7.4.2.8" evidence="13"/>
<reference evidence="18" key="1">
    <citation type="submission" date="2016-11" db="EMBL/GenBank/DDBJ databases">
        <authorList>
            <person name="Varghese N."/>
            <person name="Submissions S."/>
        </authorList>
    </citation>
    <scope>NUCLEOTIDE SEQUENCE [LARGE SCALE GENOMIC DNA]</scope>
    <source>
        <strain evidence="18">DSM 26899</strain>
    </source>
</reference>
<keyword evidence="7 13" id="KW-0547">Nucleotide-binding</keyword>
<dbReference type="GO" id="GO:0005524">
    <property type="term" value="F:ATP binding"/>
    <property type="evidence" value="ECO:0007669"/>
    <property type="project" value="UniProtKB-UniRule"/>
</dbReference>
<dbReference type="Pfam" id="PF07517">
    <property type="entry name" value="SecA_DEAD"/>
    <property type="match status" value="1"/>
</dbReference>
<dbReference type="InterPro" id="IPR036670">
    <property type="entry name" value="SecA_X-link_sf"/>
</dbReference>
<keyword evidence="10 13" id="KW-1278">Translocase</keyword>
<comment type="subunit">
    <text evidence="13">Monomer and homodimer. Part of the essential Sec protein translocation apparatus which comprises SecA, SecYEG and auxiliary proteins SecDF. Other proteins may also be involved.</text>
</comment>
<dbReference type="PROSITE" id="PS51194">
    <property type="entry name" value="HELICASE_CTER"/>
    <property type="match status" value="1"/>
</dbReference>
<evidence type="ECO:0000256" key="2">
    <source>
        <dbReference type="ARBA" id="ARBA00007650"/>
    </source>
</evidence>
<keyword evidence="3 13" id="KW-0813">Transport</keyword>
<evidence type="ECO:0000256" key="11">
    <source>
        <dbReference type="ARBA" id="ARBA00023010"/>
    </source>
</evidence>
<keyword evidence="6" id="KW-0997">Cell inner membrane</keyword>
<dbReference type="SUPFAM" id="SSF81767">
    <property type="entry name" value="Pre-protein crosslinking domain of SecA"/>
    <property type="match status" value="1"/>
</dbReference>
<dbReference type="GO" id="GO:0008564">
    <property type="term" value="F:protein-exporting ATPase activity"/>
    <property type="evidence" value="ECO:0007669"/>
    <property type="project" value="UniProtKB-EC"/>
</dbReference>
<dbReference type="PROSITE" id="PS01312">
    <property type="entry name" value="SECA"/>
    <property type="match status" value="1"/>
</dbReference>
<dbReference type="AlphaFoldDB" id="A0A1M6Z9H6"/>
<dbReference type="GO" id="GO:0006605">
    <property type="term" value="P:protein targeting"/>
    <property type="evidence" value="ECO:0007669"/>
    <property type="project" value="UniProtKB-UniRule"/>
</dbReference>
<feature type="binding site" evidence="13">
    <location>
        <begin position="195"/>
        <end position="199"/>
    </location>
    <ligand>
        <name>ATP</name>
        <dbReference type="ChEBI" id="CHEBI:30616"/>
    </ligand>
</feature>
<dbReference type="InterPro" id="IPR044722">
    <property type="entry name" value="SecA_SF2_C"/>
</dbReference>
<evidence type="ECO:0000256" key="12">
    <source>
        <dbReference type="ARBA" id="ARBA00023136"/>
    </source>
</evidence>
<dbReference type="PROSITE" id="PS51192">
    <property type="entry name" value="HELICASE_ATP_BIND_1"/>
    <property type="match status" value="1"/>
</dbReference>
<dbReference type="OrthoDB" id="9805579at2"/>
<dbReference type="PANTHER" id="PTHR30612:SF0">
    <property type="entry name" value="CHLOROPLAST PROTEIN-TRANSPORTING ATPASE"/>
    <property type="match status" value="1"/>
</dbReference>
<comment type="subcellular location">
    <subcellularLocation>
        <location evidence="13">Cell membrane</location>
        <topology evidence="13">Peripheral membrane protein</topology>
        <orientation evidence="13">Cytoplasmic side</orientation>
    </subcellularLocation>
    <subcellularLocation>
        <location evidence="1 13">Cytoplasm</location>
    </subcellularLocation>
    <text evidence="13">Distribution is 50-50.</text>
</comment>
<dbReference type="InterPro" id="IPR014001">
    <property type="entry name" value="Helicase_ATP-bd"/>
</dbReference>
<evidence type="ECO:0000259" key="15">
    <source>
        <dbReference type="PROSITE" id="PS51194"/>
    </source>
</evidence>
<evidence type="ECO:0000259" key="14">
    <source>
        <dbReference type="PROSITE" id="PS51192"/>
    </source>
</evidence>
<dbReference type="CDD" id="cd17928">
    <property type="entry name" value="DEXDc_SecA"/>
    <property type="match status" value="1"/>
</dbReference>
<proteinExistence type="inferred from homology"/>
<evidence type="ECO:0000256" key="3">
    <source>
        <dbReference type="ARBA" id="ARBA00022448"/>
    </source>
</evidence>
<dbReference type="Gene3D" id="3.90.1440.10">
    <property type="entry name" value="SecA, preprotein cross-linking domain"/>
    <property type="match status" value="1"/>
</dbReference>
<evidence type="ECO:0000256" key="13">
    <source>
        <dbReference type="HAMAP-Rule" id="MF_01382"/>
    </source>
</evidence>